<feature type="chain" id="PRO_5047294855" description="Secreted protein" evidence="1">
    <location>
        <begin position="31"/>
        <end position="87"/>
    </location>
</feature>
<protein>
    <recommendedName>
        <fullName evidence="4">Secreted protein</fullName>
    </recommendedName>
</protein>
<dbReference type="Proteomes" id="UP001221838">
    <property type="component" value="Unassembled WGS sequence"/>
</dbReference>
<evidence type="ECO:0000256" key="1">
    <source>
        <dbReference type="SAM" id="SignalP"/>
    </source>
</evidence>
<evidence type="ECO:0000313" key="3">
    <source>
        <dbReference type="Proteomes" id="UP001221838"/>
    </source>
</evidence>
<name>A0ABT5DEK6_9BACT</name>
<reference evidence="2 3" key="1">
    <citation type="submission" date="2022-11" db="EMBL/GenBank/DDBJ databases">
        <title>Minimal conservation of predation-associated metabolite biosynthetic gene clusters underscores biosynthetic potential of Myxococcota including descriptions for ten novel species: Archangium lansinium sp. nov., Myxococcus landrumus sp. nov., Nannocystis bai.</title>
        <authorList>
            <person name="Ahearne A."/>
            <person name="Stevens C."/>
            <person name="Dowd S."/>
        </authorList>
    </citation>
    <scope>NUCLEOTIDE SEQUENCE [LARGE SCALE GENOMIC DNA]</scope>
    <source>
        <strain evidence="2 3">NCWAL01</strain>
    </source>
</reference>
<dbReference type="EMBL" id="JAQNDM010000002">
    <property type="protein sequence ID" value="MDC0712009.1"/>
    <property type="molecule type" value="Genomic_DNA"/>
</dbReference>
<gene>
    <name evidence="2" type="ORF">POL68_26310</name>
</gene>
<keyword evidence="3" id="KW-1185">Reference proteome</keyword>
<dbReference type="RefSeq" id="WP_272142051.1">
    <property type="nucleotide sequence ID" value="NZ_JAQNDM010000002.1"/>
</dbReference>
<feature type="signal peptide" evidence="1">
    <location>
        <begin position="1"/>
        <end position="30"/>
    </location>
</feature>
<proteinExistence type="predicted"/>
<evidence type="ECO:0008006" key="4">
    <source>
        <dbReference type="Google" id="ProtNLM"/>
    </source>
</evidence>
<comment type="caution">
    <text evidence="2">The sequence shown here is derived from an EMBL/GenBank/DDBJ whole genome shotgun (WGS) entry which is preliminary data.</text>
</comment>
<organism evidence="2 3">
    <name type="scientific">Stigmatella ashevillensis</name>
    <dbReference type="NCBI Taxonomy" id="2995309"/>
    <lineage>
        <taxon>Bacteria</taxon>
        <taxon>Pseudomonadati</taxon>
        <taxon>Myxococcota</taxon>
        <taxon>Myxococcia</taxon>
        <taxon>Myxococcales</taxon>
        <taxon>Cystobacterineae</taxon>
        <taxon>Archangiaceae</taxon>
        <taxon>Stigmatella</taxon>
    </lineage>
</organism>
<accession>A0ABT5DEK6</accession>
<evidence type="ECO:0000313" key="2">
    <source>
        <dbReference type="EMBL" id="MDC0712009.1"/>
    </source>
</evidence>
<keyword evidence="1" id="KW-0732">Signal</keyword>
<sequence length="87" mass="8673">MKTNTKKGGTMGFRQAAVVLAFLGASSVLANTPGSVSLSSEAAVPVEEIVLVSKADAPPKPQGENCLGGLLVGLPTELLGNLLLGGL</sequence>